<dbReference type="Pfam" id="PF14398">
    <property type="entry name" value="ATPgrasp_YheCD"/>
    <property type="match status" value="1"/>
</dbReference>
<evidence type="ECO:0000313" key="2">
    <source>
        <dbReference type="Proteomes" id="UP000679779"/>
    </source>
</evidence>
<accession>A0A919XHJ3</accession>
<evidence type="ECO:0000313" key="1">
    <source>
        <dbReference type="EMBL" id="GIO32764.1"/>
    </source>
</evidence>
<name>A0A919XHJ3_9BACL</name>
<dbReference type="Gene3D" id="3.30.470.20">
    <property type="entry name" value="ATP-grasp fold, B domain"/>
    <property type="match status" value="1"/>
</dbReference>
<reference evidence="1" key="1">
    <citation type="submission" date="2021-03" db="EMBL/GenBank/DDBJ databases">
        <title>Antimicrobial resistance genes in bacteria isolated from Japanese honey, and their potential for conferring macrolide and lincosamide resistance in the American foulbrood pathogen Paenibacillus larvae.</title>
        <authorList>
            <person name="Okamoto M."/>
            <person name="Kumagai M."/>
            <person name="Kanamori H."/>
            <person name="Takamatsu D."/>
        </authorList>
    </citation>
    <scope>NUCLEOTIDE SEQUENCE</scope>
    <source>
        <strain evidence="1">J2TS6</strain>
    </source>
</reference>
<sequence length="275" mass="31627">MSIQRVSSKWAKTLVLLRNRQIEANIPLTMKYSQDALIEMLNEHTMVYIKPDIGTYGNGVMCAERITEPFDFNESDQTVLQERYVLKSGTSIEEFTSTADLHRAIRNHIGKKVYLIQRGIHKLKYNDRSFDLRVLTQKTPKGKWETTGIVGRVAGKNKIITNYHGGGTVKMLDELLAPHASQREINLLEKQLNALGEETAKQLQKKYPKLKEIGLDVAIDTNLYPWILEVNTLPAIFPFKKFFKDKSIYQRIERYAIAYGRISAPRKEGKRKKKA</sequence>
<dbReference type="InterPro" id="IPR026838">
    <property type="entry name" value="YheC/D"/>
</dbReference>
<dbReference type="EMBL" id="BORQ01000005">
    <property type="protein sequence ID" value="GIO32764.1"/>
    <property type="molecule type" value="Genomic_DNA"/>
</dbReference>
<organism evidence="1 2">
    <name type="scientific">Paenibacillus albilobatus</name>
    <dbReference type="NCBI Taxonomy" id="2716884"/>
    <lineage>
        <taxon>Bacteria</taxon>
        <taxon>Bacillati</taxon>
        <taxon>Bacillota</taxon>
        <taxon>Bacilli</taxon>
        <taxon>Bacillales</taxon>
        <taxon>Paenibacillaceae</taxon>
        <taxon>Paenibacillus</taxon>
    </lineage>
</organism>
<dbReference type="SUPFAM" id="SSF56059">
    <property type="entry name" value="Glutathione synthetase ATP-binding domain-like"/>
    <property type="match status" value="1"/>
</dbReference>
<proteinExistence type="predicted"/>
<evidence type="ECO:0008006" key="3">
    <source>
        <dbReference type="Google" id="ProtNLM"/>
    </source>
</evidence>
<dbReference type="AlphaFoldDB" id="A0A919XHJ3"/>
<gene>
    <name evidence="1" type="ORF">J2TS6_39050</name>
</gene>
<protein>
    <recommendedName>
        <fullName evidence="3">YheC/YheD family protein</fullName>
    </recommendedName>
</protein>
<keyword evidence="2" id="KW-1185">Reference proteome</keyword>
<dbReference type="Proteomes" id="UP000679779">
    <property type="component" value="Unassembled WGS sequence"/>
</dbReference>
<comment type="caution">
    <text evidence="1">The sequence shown here is derived from an EMBL/GenBank/DDBJ whole genome shotgun (WGS) entry which is preliminary data.</text>
</comment>
<dbReference type="RefSeq" id="WP_160043081.1">
    <property type="nucleotide sequence ID" value="NZ_BORQ01000005.1"/>
</dbReference>